<evidence type="ECO:0000313" key="9">
    <source>
        <dbReference type="Proteomes" id="UP000236488"/>
    </source>
</evidence>
<proteinExistence type="predicted"/>
<evidence type="ECO:0000256" key="5">
    <source>
        <dbReference type="ARBA" id="ARBA00023136"/>
    </source>
</evidence>
<keyword evidence="3 6" id="KW-0812">Transmembrane</keyword>
<evidence type="ECO:0000256" key="4">
    <source>
        <dbReference type="ARBA" id="ARBA00022989"/>
    </source>
</evidence>
<evidence type="ECO:0000259" key="7">
    <source>
        <dbReference type="Pfam" id="PF03600"/>
    </source>
</evidence>
<gene>
    <name evidence="8" type="ORF">C2L80_13610</name>
</gene>
<feature type="transmembrane region" description="Helical" evidence="6">
    <location>
        <begin position="110"/>
        <end position="127"/>
    </location>
</feature>
<dbReference type="InterPro" id="IPR004680">
    <property type="entry name" value="Cit_transptr-like_dom"/>
</dbReference>
<feature type="transmembrane region" description="Helical" evidence="6">
    <location>
        <begin position="20"/>
        <end position="53"/>
    </location>
</feature>
<evidence type="ECO:0000313" key="8">
    <source>
        <dbReference type="EMBL" id="PNV64134.1"/>
    </source>
</evidence>
<dbReference type="PANTHER" id="PTHR43568:SF1">
    <property type="entry name" value="P PROTEIN"/>
    <property type="match status" value="1"/>
</dbReference>
<keyword evidence="2" id="KW-0813">Transport</keyword>
<organism evidence="8 9">
    <name type="scientific">Rubneribacter badeniensis</name>
    <dbReference type="NCBI Taxonomy" id="2070688"/>
    <lineage>
        <taxon>Bacteria</taxon>
        <taxon>Bacillati</taxon>
        <taxon>Actinomycetota</taxon>
        <taxon>Coriobacteriia</taxon>
        <taxon>Eggerthellales</taxon>
        <taxon>Eggerthellaceae</taxon>
        <taxon>Rubneribacter</taxon>
    </lineage>
</organism>
<dbReference type="Proteomes" id="UP000236488">
    <property type="component" value="Unassembled WGS sequence"/>
</dbReference>
<dbReference type="GO" id="GO:0016020">
    <property type="term" value="C:membrane"/>
    <property type="evidence" value="ECO:0007669"/>
    <property type="project" value="UniProtKB-SubCell"/>
</dbReference>
<comment type="subcellular location">
    <subcellularLocation>
        <location evidence="1">Membrane</location>
        <topology evidence="1">Multi-pass membrane protein</topology>
    </subcellularLocation>
</comment>
<feature type="domain" description="Citrate transporter-like" evidence="7">
    <location>
        <begin position="2"/>
        <end position="123"/>
    </location>
</feature>
<feature type="non-terminal residue" evidence="8">
    <location>
        <position position="1"/>
    </location>
</feature>
<keyword evidence="5 6" id="KW-0472">Membrane</keyword>
<dbReference type="AlphaFoldDB" id="A0A2K2U1K0"/>
<dbReference type="PANTHER" id="PTHR43568">
    <property type="entry name" value="P PROTEIN"/>
    <property type="match status" value="1"/>
</dbReference>
<dbReference type="RefSeq" id="WP_193602648.1">
    <property type="nucleotide sequence ID" value="NZ_PPEL01000192.1"/>
</dbReference>
<sequence>AETGVIEMLAHALIDATGGNVFVTMLVLLVGSAVISSFLDNIPFVATMIPILLAMESTGMDVTPLWWAVSLGACLGGNGTLIGASANVVLSDISKKNGHEITFVQFLKTGFPIMLLTVVIAGLYLVVRFPPA</sequence>
<dbReference type="InterPro" id="IPR051475">
    <property type="entry name" value="Diverse_Ion_Transporter"/>
</dbReference>
<evidence type="ECO:0000256" key="2">
    <source>
        <dbReference type="ARBA" id="ARBA00022448"/>
    </source>
</evidence>
<dbReference type="Pfam" id="PF03600">
    <property type="entry name" value="CitMHS"/>
    <property type="match status" value="1"/>
</dbReference>
<keyword evidence="4 6" id="KW-1133">Transmembrane helix</keyword>
<keyword evidence="9" id="KW-1185">Reference proteome</keyword>
<feature type="transmembrane region" description="Helical" evidence="6">
    <location>
        <begin position="65"/>
        <end position="90"/>
    </location>
</feature>
<accession>A0A2K2U1K0</accession>
<comment type="caution">
    <text evidence="8">The sequence shown here is derived from an EMBL/GenBank/DDBJ whole genome shotgun (WGS) entry which is preliminary data.</text>
</comment>
<name>A0A2K2U1K0_9ACTN</name>
<evidence type="ECO:0000256" key="6">
    <source>
        <dbReference type="SAM" id="Phobius"/>
    </source>
</evidence>
<evidence type="ECO:0000256" key="1">
    <source>
        <dbReference type="ARBA" id="ARBA00004141"/>
    </source>
</evidence>
<protein>
    <recommendedName>
        <fullName evidence="7">Citrate transporter-like domain-containing protein</fullName>
    </recommendedName>
</protein>
<reference evidence="8 9" key="1">
    <citation type="journal article" date="2018" name="Int. J. Syst. Evol. Microbiol.">
        <title>Rubneribacter badeniensis gen. nov., sp. nov. and Enteroscipio rubneri gen. nov., sp. nov., new members of the Eggerthellaceae isolated from human faeces.</title>
        <authorList>
            <person name="Danylec N."/>
            <person name="Gobl A."/>
            <person name="Stoll D.A."/>
            <person name="Hetzer B."/>
            <person name="Kulling S.E."/>
            <person name="Huch M."/>
        </authorList>
    </citation>
    <scope>NUCLEOTIDE SEQUENCE [LARGE SCALE GENOMIC DNA]</scope>
    <source>
        <strain evidence="8 9">ResAG-85</strain>
    </source>
</reference>
<evidence type="ECO:0000256" key="3">
    <source>
        <dbReference type="ARBA" id="ARBA00022692"/>
    </source>
</evidence>
<dbReference type="EMBL" id="PPEL01000192">
    <property type="protein sequence ID" value="PNV64134.1"/>
    <property type="molecule type" value="Genomic_DNA"/>
</dbReference>
<dbReference type="GO" id="GO:0055085">
    <property type="term" value="P:transmembrane transport"/>
    <property type="evidence" value="ECO:0007669"/>
    <property type="project" value="InterPro"/>
</dbReference>